<evidence type="ECO:0000256" key="1">
    <source>
        <dbReference type="ARBA" id="ARBA00008683"/>
    </source>
</evidence>
<keyword evidence="3" id="KW-0378">Hydrolase</keyword>
<dbReference type="STRING" id="357804.Ping_0925"/>
<dbReference type="RefSeq" id="WP_011769330.1">
    <property type="nucleotide sequence ID" value="NC_008709.1"/>
</dbReference>
<dbReference type="HOGENOM" id="CLU_046540_1_1_6"/>
<dbReference type="InterPro" id="IPR029045">
    <property type="entry name" value="ClpP/crotonase-like_dom_sf"/>
</dbReference>
<gene>
    <name evidence="7" type="ordered locus">Ping_0925</name>
</gene>
<dbReference type="Proteomes" id="UP000000639">
    <property type="component" value="Chromosome"/>
</dbReference>
<dbReference type="EMBL" id="CP000510">
    <property type="protein sequence ID" value="ABM02767.1"/>
    <property type="molecule type" value="Genomic_DNA"/>
</dbReference>
<dbReference type="InterPro" id="IPR002142">
    <property type="entry name" value="Peptidase_S49"/>
</dbReference>
<feature type="transmembrane region" description="Helical" evidence="5">
    <location>
        <begin position="31"/>
        <end position="49"/>
    </location>
</feature>
<keyword evidence="5" id="KW-0812">Transmembrane</keyword>
<proteinExistence type="inferred from homology"/>
<reference evidence="7 8" key="1">
    <citation type="submission" date="2007-01" db="EMBL/GenBank/DDBJ databases">
        <title>Complete sequence of Psychromonas ingrahamii 37.</title>
        <authorList>
            <consortium name="US DOE Joint Genome Institute"/>
            <person name="Copeland A."/>
            <person name="Lucas S."/>
            <person name="Lapidus A."/>
            <person name="Barry K."/>
            <person name="Detter J.C."/>
            <person name="Glavina del Rio T."/>
            <person name="Hammon N."/>
            <person name="Israni S."/>
            <person name="Dalin E."/>
            <person name="Tice H."/>
            <person name="Pitluck S."/>
            <person name="Thompson L.S."/>
            <person name="Brettin T."/>
            <person name="Bruce D."/>
            <person name="Han C."/>
            <person name="Tapia R."/>
            <person name="Schmutz J."/>
            <person name="Larimer F."/>
            <person name="Land M."/>
            <person name="Hauser L."/>
            <person name="Kyrpides N."/>
            <person name="Ivanova N."/>
            <person name="Staley J."/>
            <person name="Richardson P."/>
        </authorList>
    </citation>
    <scope>NUCLEOTIDE SEQUENCE [LARGE SCALE GENOMIC DNA]</scope>
    <source>
        <strain evidence="7 8">37</strain>
    </source>
</reference>
<accession>A1STF2</accession>
<name>A1STF2_PSYIN</name>
<keyword evidence="5" id="KW-1133">Transmembrane helix</keyword>
<dbReference type="PANTHER" id="PTHR42987:SF8">
    <property type="entry name" value="PROTEINASE"/>
    <property type="match status" value="1"/>
</dbReference>
<dbReference type="PANTHER" id="PTHR42987">
    <property type="entry name" value="PEPTIDASE S49"/>
    <property type="match status" value="1"/>
</dbReference>
<sequence length="321" mass="35611">MENKTQTEDRWIKAFIKENFAEQKRTRRWGIFFKSLTFLYLFGAIFFFFNTQTNLLSDQQKEPHTAMVQIKGVIAADKEANANTIVTGLRAAFKNEFSQAVMLVINSPGGSPVQAGYVFDEIQRLRLLYPDKKLYAVIAELGASGGYYIAAAADQIYADKASLVGSIGVTASSFGFVDLMNKVGVERRHYTSGKHKTFLDPFSPSKEAERDFWQEVLDVTHRQFINVVKTGRGDRINSDKNSTDLFSGLIWNGEQALALGLIDGLGSPGFVAREIVRAENIVNYSVQPSTIEKLTKRLGISIGNGFANQLVSDNKGINLGL</sequence>
<dbReference type="Gene3D" id="6.20.330.10">
    <property type="match status" value="1"/>
</dbReference>
<keyword evidence="2" id="KW-0645">Protease</keyword>
<dbReference type="GO" id="GO:0006508">
    <property type="term" value="P:proteolysis"/>
    <property type="evidence" value="ECO:0007669"/>
    <property type="project" value="UniProtKB-KW"/>
</dbReference>
<dbReference type="Pfam" id="PF01343">
    <property type="entry name" value="Peptidase_S49"/>
    <property type="match status" value="1"/>
</dbReference>
<feature type="domain" description="Peptidase S49" evidence="6">
    <location>
        <begin position="131"/>
        <end position="267"/>
    </location>
</feature>
<evidence type="ECO:0000256" key="4">
    <source>
        <dbReference type="ARBA" id="ARBA00022825"/>
    </source>
</evidence>
<dbReference type="SUPFAM" id="SSF52096">
    <property type="entry name" value="ClpP/crotonase"/>
    <property type="match status" value="1"/>
</dbReference>
<dbReference type="GO" id="GO:0008236">
    <property type="term" value="F:serine-type peptidase activity"/>
    <property type="evidence" value="ECO:0007669"/>
    <property type="project" value="UniProtKB-KW"/>
</dbReference>
<dbReference type="CDD" id="cd07023">
    <property type="entry name" value="S49_Sppa_N_C"/>
    <property type="match status" value="1"/>
</dbReference>
<evidence type="ECO:0000256" key="3">
    <source>
        <dbReference type="ARBA" id="ARBA00022801"/>
    </source>
</evidence>
<keyword evidence="5" id="KW-0472">Membrane</keyword>
<dbReference type="KEGG" id="pin:Ping_0925"/>
<dbReference type="OrthoDB" id="9764363at2"/>
<evidence type="ECO:0000313" key="8">
    <source>
        <dbReference type="Proteomes" id="UP000000639"/>
    </source>
</evidence>
<comment type="similarity">
    <text evidence="1">Belongs to the peptidase S49 family.</text>
</comment>
<dbReference type="InterPro" id="IPR047272">
    <property type="entry name" value="S49_SppA_C"/>
</dbReference>
<keyword evidence="8" id="KW-1185">Reference proteome</keyword>
<evidence type="ECO:0000256" key="5">
    <source>
        <dbReference type="SAM" id="Phobius"/>
    </source>
</evidence>
<dbReference type="eggNOG" id="COG0616">
    <property type="taxonomic scope" value="Bacteria"/>
</dbReference>
<evidence type="ECO:0000256" key="2">
    <source>
        <dbReference type="ARBA" id="ARBA00022670"/>
    </source>
</evidence>
<dbReference type="Gene3D" id="3.90.226.10">
    <property type="entry name" value="2-enoyl-CoA Hydratase, Chain A, domain 1"/>
    <property type="match status" value="1"/>
</dbReference>
<organism evidence="7 8">
    <name type="scientific">Psychromonas ingrahamii (strain DSM 17664 / CCUG 51855 / 37)</name>
    <dbReference type="NCBI Taxonomy" id="357804"/>
    <lineage>
        <taxon>Bacteria</taxon>
        <taxon>Pseudomonadati</taxon>
        <taxon>Pseudomonadota</taxon>
        <taxon>Gammaproteobacteria</taxon>
        <taxon>Alteromonadales</taxon>
        <taxon>Psychromonadaceae</taxon>
        <taxon>Psychromonas</taxon>
    </lineage>
</organism>
<keyword evidence="4" id="KW-0720">Serine protease</keyword>
<evidence type="ECO:0000259" key="6">
    <source>
        <dbReference type="Pfam" id="PF01343"/>
    </source>
</evidence>
<protein>
    <submittedName>
        <fullName evidence="7">Peptidase S49</fullName>
    </submittedName>
</protein>
<evidence type="ECO:0000313" key="7">
    <source>
        <dbReference type="EMBL" id="ABM02767.1"/>
    </source>
</evidence>
<dbReference type="AlphaFoldDB" id="A1STF2"/>